<sequence length="83" mass="9147">MPDTVPIRDFVAEFLHTHCDLVFDEIAPEATLNDLDVDSLTVLSIIVLVEKQYGVELPQRRVAVVRTFGELIGLLGVPTAARS</sequence>
<dbReference type="RefSeq" id="WP_397059857.1">
    <property type="nucleotide sequence ID" value="NZ_JBIRYL010000001.1"/>
</dbReference>
<feature type="domain" description="Carrier" evidence="1">
    <location>
        <begin position="1"/>
        <end position="79"/>
    </location>
</feature>
<evidence type="ECO:0000313" key="2">
    <source>
        <dbReference type="EMBL" id="MFI2229166.1"/>
    </source>
</evidence>
<dbReference type="Proteomes" id="UP001611494">
    <property type="component" value="Unassembled WGS sequence"/>
</dbReference>
<dbReference type="EMBL" id="JBIRYL010000001">
    <property type="protein sequence ID" value="MFI2229166.1"/>
    <property type="molecule type" value="Genomic_DNA"/>
</dbReference>
<dbReference type="Gene3D" id="1.10.1200.10">
    <property type="entry name" value="ACP-like"/>
    <property type="match status" value="1"/>
</dbReference>
<dbReference type="SUPFAM" id="SSF47336">
    <property type="entry name" value="ACP-like"/>
    <property type="match status" value="1"/>
</dbReference>
<name>A0ABW7VRD9_9NOCA</name>
<proteinExistence type="predicted"/>
<accession>A0ABW7VRD9</accession>
<dbReference type="Pfam" id="PF00550">
    <property type="entry name" value="PP-binding"/>
    <property type="match status" value="1"/>
</dbReference>
<gene>
    <name evidence="2" type="ORF">ACH49Z_04875</name>
</gene>
<evidence type="ECO:0000313" key="3">
    <source>
        <dbReference type="Proteomes" id="UP001611494"/>
    </source>
</evidence>
<dbReference type="PROSITE" id="PS50075">
    <property type="entry name" value="CARRIER"/>
    <property type="match status" value="1"/>
</dbReference>
<comment type="caution">
    <text evidence="2">The sequence shown here is derived from an EMBL/GenBank/DDBJ whole genome shotgun (WGS) entry which is preliminary data.</text>
</comment>
<dbReference type="InterPro" id="IPR036736">
    <property type="entry name" value="ACP-like_sf"/>
</dbReference>
<organism evidence="2 3">
    <name type="scientific">Nocardia testacea</name>
    <dbReference type="NCBI Taxonomy" id="248551"/>
    <lineage>
        <taxon>Bacteria</taxon>
        <taxon>Bacillati</taxon>
        <taxon>Actinomycetota</taxon>
        <taxon>Actinomycetes</taxon>
        <taxon>Mycobacteriales</taxon>
        <taxon>Nocardiaceae</taxon>
        <taxon>Nocardia</taxon>
    </lineage>
</organism>
<dbReference type="InterPro" id="IPR009081">
    <property type="entry name" value="PP-bd_ACP"/>
</dbReference>
<protein>
    <submittedName>
        <fullName evidence="2">Acyl carrier protein</fullName>
    </submittedName>
</protein>
<reference evidence="2 3" key="1">
    <citation type="submission" date="2024-10" db="EMBL/GenBank/DDBJ databases">
        <title>The Natural Products Discovery Center: Release of the First 8490 Sequenced Strains for Exploring Actinobacteria Biosynthetic Diversity.</title>
        <authorList>
            <person name="Kalkreuter E."/>
            <person name="Kautsar S.A."/>
            <person name="Yang D."/>
            <person name="Bader C.D."/>
            <person name="Teijaro C.N."/>
            <person name="Fluegel L."/>
            <person name="Davis C.M."/>
            <person name="Simpson J.R."/>
            <person name="Lauterbach L."/>
            <person name="Steele A.D."/>
            <person name="Gui C."/>
            <person name="Meng S."/>
            <person name="Li G."/>
            <person name="Viehrig K."/>
            <person name="Ye F."/>
            <person name="Su P."/>
            <person name="Kiefer A.F."/>
            <person name="Nichols A."/>
            <person name="Cepeda A.J."/>
            <person name="Yan W."/>
            <person name="Fan B."/>
            <person name="Jiang Y."/>
            <person name="Adhikari A."/>
            <person name="Zheng C.-J."/>
            <person name="Schuster L."/>
            <person name="Cowan T.M."/>
            <person name="Smanski M.J."/>
            <person name="Chevrette M.G."/>
            <person name="De Carvalho L.P.S."/>
            <person name="Shen B."/>
        </authorList>
    </citation>
    <scope>NUCLEOTIDE SEQUENCE [LARGE SCALE GENOMIC DNA]</scope>
    <source>
        <strain evidence="2 3">NPDC019377</strain>
    </source>
</reference>
<evidence type="ECO:0000259" key="1">
    <source>
        <dbReference type="PROSITE" id="PS50075"/>
    </source>
</evidence>
<keyword evidence="3" id="KW-1185">Reference proteome</keyword>